<evidence type="ECO:0008006" key="4">
    <source>
        <dbReference type="Google" id="ProtNLM"/>
    </source>
</evidence>
<accession>A0ABN1IHL0</accession>
<name>A0ABN1IHL0_9GAMM</name>
<proteinExistence type="predicted"/>
<evidence type="ECO:0000313" key="3">
    <source>
        <dbReference type="Proteomes" id="UP001501523"/>
    </source>
</evidence>
<keyword evidence="1" id="KW-0732">Signal</keyword>
<organism evidence="2 3">
    <name type="scientific">Dokdonella soli</name>
    <dbReference type="NCBI Taxonomy" id="529810"/>
    <lineage>
        <taxon>Bacteria</taxon>
        <taxon>Pseudomonadati</taxon>
        <taxon>Pseudomonadota</taxon>
        <taxon>Gammaproteobacteria</taxon>
        <taxon>Lysobacterales</taxon>
        <taxon>Rhodanobacteraceae</taxon>
        <taxon>Dokdonella</taxon>
    </lineage>
</organism>
<gene>
    <name evidence="2" type="ORF">GCM10009105_17510</name>
</gene>
<evidence type="ECO:0000256" key="1">
    <source>
        <dbReference type="SAM" id="SignalP"/>
    </source>
</evidence>
<keyword evidence="3" id="KW-1185">Reference proteome</keyword>
<comment type="caution">
    <text evidence="2">The sequence shown here is derived from an EMBL/GenBank/DDBJ whole genome shotgun (WGS) entry which is preliminary data.</text>
</comment>
<dbReference type="EMBL" id="BAAAEU010000007">
    <property type="protein sequence ID" value="GAA0713773.1"/>
    <property type="molecule type" value="Genomic_DNA"/>
</dbReference>
<protein>
    <recommendedName>
        <fullName evidence="4">GAF domain-containing protein</fullName>
    </recommendedName>
</protein>
<feature type="chain" id="PRO_5046021905" description="GAF domain-containing protein" evidence="1">
    <location>
        <begin position="28"/>
        <end position="186"/>
    </location>
</feature>
<dbReference type="Proteomes" id="UP001501523">
    <property type="component" value="Unassembled WGS sequence"/>
</dbReference>
<feature type="signal peptide" evidence="1">
    <location>
        <begin position="1"/>
        <end position="27"/>
    </location>
</feature>
<reference evidence="2 3" key="1">
    <citation type="journal article" date="2019" name="Int. J. Syst. Evol. Microbiol.">
        <title>The Global Catalogue of Microorganisms (GCM) 10K type strain sequencing project: providing services to taxonomists for standard genome sequencing and annotation.</title>
        <authorList>
            <consortium name="The Broad Institute Genomics Platform"/>
            <consortium name="The Broad Institute Genome Sequencing Center for Infectious Disease"/>
            <person name="Wu L."/>
            <person name="Ma J."/>
        </authorList>
    </citation>
    <scope>NUCLEOTIDE SEQUENCE [LARGE SCALE GENOMIC DNA]</scope>
    <source>
        <strain evidence="2 3">JCM 15421</strain>
    </source>
</reference>
<evidence type="ECO:0000313" key="2">
    <source>
        <dbReference type="EMBL" id="GAA0713773.1"/>
    </source>
</evidence>
<sequence>MRTLSKLVSASLIASAVSLATLTTAIAQTTATASASEKRAKNWTPPTHKIYAQVLSDQIIAAHPDLLNVTFHGVPPGLKEVYTMFAGSYPERIGNPDDPDDIDVITKGITIVDPRWHRARDAVKKFVVQLPLRDAAGENVGLLVLAYKLDANPGKGEKDFFLAATALRDSLRAQIPSYAGLFEAAK</sequence>